<evidence type="ECO:0000313" key="2">
    <source>
        <dbReference type="Proteomes" id="UP000805193"/>
    </source>
</evidence>
<proteinExistence type="predicted"/>
<evidence type="ECO:0000313" key="1">
    <source>
        <dbReference type="EMBL" id="KAG0412354.1"/>
    </source>
</evidence>
<name>A0AC60NYX7_IXOPE</name>
<keyword evidence="2" id="KW-1185">Reference proteome</keyword>
<organism evidence="1 2">
    <name type="scientific">Ixodes persulcatus</name>
    <name type="common">Taiga tick</name>
    <dbReference type="NCBI Taxonomy" id="34615"/>
    <lineage>
        <taxon>Eukaryota</taxon>
        <taxon>Metazoa</taxon>
        <taxon>Ecdysozoa</taxon>
        <taxon>Arthropoda</taxon>
        <taxon>Chelicerata</taxon>
        <taxon>Arachnida</taxon>
        <taxon>Acari</taxon>
        <taxon>Parasitiformes</taxon>
        <taxon>Ixodida</taxon>
        <taxon>Ixodoidea</taxon>
        <taxon>Ixodidae</taxon>
        <taxon>Ixodinae</taxon>
        <taxon>Ixodes</taxon>
    </lineage>
</organism>
<sequence length="479" mass="54709">MKMGRLRSTQSKSRYEVQDVFVSAEKRPSKDEKDTRTGSSAVLSAGTLTRAPSRDQGDRLFRLVDQLREPVAAPPVVEVRTIHLAMSLDGELRAYSSRRPGGDQMDHLGVRYHTNPRRFILTDKSGSKTERTSKKPGGCKNTFLSAFETLVILALKLYFVCQLIRFVYTIPHMSTSHLPIKLFEISELILSLAAVAGADCIWSSKTSVRRLLHGRFFQGSDWRSTGAFGGTWWPLCLFGHAIFGVSLFFAANVCPWTPEGIARCSIWETFSKFFFVNLLALAQTYMAITIYTVLCLNVKRKMAQVVQEIKGTRNVLSYEGLRRLHHKWEQCASYVEELSLTFLGFVCIWYCYLFVRAVYVISTVCKVIHPTGATVFNKQQMCVPIFELTFLIILCVVSEKVKSTMLESVDPLKELTMSRASEEVQLHAEVQRFLYRIEKYSDMTLWRLPMWTENAMKVFLVVIVGLLMFQDRRVRSKLC</sequence>
<accession>A0AC60NYX7</accession>
<comment type="caution">
    <text evidence="1">The sequence shown here is derived from an EMBL/GenBank/DDBJ whole genome shotgun (WGS) entry which is preliminary data.</text>
</comment>
<reference evidence="1 2" key="1">
    <citation type="journal article" date="2020" name="Cell">
        <title>Large-Scale Comparative Analyses of Tick Genomes Elucidate Their Genetic Diversity and Vector Capacities.</title>
        <authorList>
            <consortium name="Tick Genome and Microbiome Consortium (TIGMIC)"/>
            <person name="Jia N."/>
            <person name="Wang J."/>
            <person name="Shi W."/>
            <person name="Du L."/>
            <person name="Sun Y."/>
            <person name="Zhan W."/>
            <person name="Jiang J.F."/>
            <person name="Wang Q."/>
            <person name="Zhang B."/>
            <person name="Ji P."/>
            <person name="Bell-Sakyi L."/>
            <person name="Cui X.M."/>
            <person name="Yuan T.T."/>
            <person name="Jiang B.G."/>
            <person name="Yang W.F."/>
            <person name="Lam T.T."/>
            <person name="Chang Q.C."/>
            <person name="Ding S.J."/>
            <person name="Wang X.J."/>
            <person name="Zhu J.G."/>
            <person name="Ruan X.D."/>
            <person name="Zhao L."/>
            <person name="Wei J.T."/>
            <person name="Ye R.Z."/>
            <person name="Que T.C."/>
            <person name="Du C.H."/>
            <person name="Zhou Y.H."/>
            <person name="Cheng J.X."/>
            <person name="Dai P.F."/>
            <person name="Guo W.B."/>
            <person name="Han X.H."/>
            <person name="Huang E.J."/>
            <person name="Li L.F."/>
            <person name="Wei W."/>
            <person name="Gao Y.C."/>
            <person name="Liu J.Z."/>
            <person name="Shao H.Z."/>
            <person name="Wang X."/>
            <person name="Wang C.C."/>
            <person name="Yang T.C."/>
            <person name="Huo Q.B."/>
            <person name="Li W."/>
            <person name="Chen H.Y."/>
            <person name="Chen S.E."/>
            <person name="Zhou L.G."/>
            <person name="Ni X.B."/>
            <person name="Tian J.H."/>
            <person name="Sheng Y."/>
            <person name="Liu T."/>
            <person name="Pan Y.S."/>
            <person name="Xia L.Y."/>
            <person name="Li J."/>
            <person name="Zhao F."/>
            <person name="Cao W.C."/>
        </authorList>
    </citation>
    <scope>NUCLEOTIDE SEQUENCE [LARGE SCALE GENOMIC DNA]</scope>
    <source>
        <strain evidence="1">Iper-2018</strain>
    </source>
</reference>
<dbReference type="Proteomes" id="UP000805193">
    <property type="component" value="Unassembled WGS sequence"/>
</dbReference>
<dbReference type="EMBL" id="JABSTQ010011356">
    <property type="protein sequence ID" value="KAG0412354.1"/>
    <property type="molecule type" value="Genomic_DNA"/>
</dbReference>
<protein>
    <submittedName>
        <fullName evidence="1">Uncharacterized protein</fullName>
    </submittedName>
</protein>
<gene>
    <name evidence="1" type="ORF">HPB47_010520</name>
</gene>